<dbReference type="EMBL" id="AJLO02000041">
    <property type="protein sequence ID" value="KOE97599.1"/>
    <property type="molecule type" value="Genomic_DNA"/>
</dbReference>
<dbReference type="Pfam" id="PF20505">
    <property type="entry name" value="DUF6731"/>
    <property type="match status" value="1"/>
</dbReference>
<sequence length="241" mass="27359">MERRDAENGLPRRWALDFVKLRDVSGPGKGSKDQPIEDLDIKEEQFFGEEAAALYLPQTRHLIAQYNHYGVRPSAMAQYLSSYLEDETNEYEADVVLDPDAEARYERITEVRRFSVGVDLDKLTARQRRDGHALTQALGQAADMNGARIKIEVSVGHDKDRSIRKAKGWLSRLVNSGAADSAVIAGRETPDGDICPVDLINETLKHHVTIEPGSGKRLPMEERFRKLEATYRRWRERIQNG</sequence>
<reference evidence="1 2" key="1">
    <citation type="journal article" date="2012" name="J. Bacteriol.">
        <title>Genome sequence of a novel nicotine-degrading strain, Pseudomonas geniculata N1.</title>
        <authorList>
            <person name="Tang H."/>
            <person name="Yu H."/>
            <person name="Tai C."/>
            <person name="Huang K."/>
            <person name="Liu Y."/>
            <person name="Wang L."/>
            <person name="Yao Y."/>
            <person name="Wu G."/>
            <person name="Xu P."/>
        </authorList>
    </citation>
    <scope>NUCLEOTIDE SEQUENCE [LARGE SCALE GENOMIC DNA]</scope>
    <source>
        <strain evidence="1 2">N1</strain>
    </source>
</reference>
<proteinExistence type="predicted"/>
<gene>
    <name evidence="1" type="ORF">W7K_19145</name>
</gene>
<dbReference type="InterPro" id="IPR046618">
    <property type="entry name" value="DUF6731"/>
</dbReference>
<comment type="caution">
    <text evidence="1">The sequence shown here is derived from an EMBL/GenBank/DDBJ whole genome shotgun (WGS) entry which is preliminary data.</text>
</comment>
<accession>A0A0L8A650</accession>
<dbReference type="AlphaFoldDB" id="A0A0L8A650"/>
<protein>
    <submittedName>
        <fullName evidence="1">Uncharacterized protein</fullName>
    </submittedName>
</protein>
<name>A0A0L8A650_9GAMM</name>
<evidence type="ECO:0000313" key="1">
    <source>
        <dbReference type="EMBL" id="KOE97599.1"/>
    </source>
</evidence>
<evidence type="ECO:0000313" key="2">
    <source>
        <dbReference type="Proteomes" id="UP000036890"/>
    </source>
</evidence>
<organism evidence="1 2">
    <name type="scientific">Stenotrophomonas geniculata N1</name>
    <dbReference type="NCBI Taxonomy" id="1167641"/>
    <lineage>
        <taxon>Bacteria</taxon>
        <taxon>Pseudomonadati</taxon>
        <taxon>Pseudomonadota</taxon>
        <taxon>Gammaproteobacteria</taxon>
        <taxon>Lysobacterales</taxon>
        <taxon>Lysobacteraceae</taxon>
        <taxon>Stenotrophomonas</taxon>
    </lineage>
</organism>
<dbReference type="Proteomes" id="UP000036890">
    <property type="component" value="Unassembled WGS sequence"/>
</dbReference>